<comment type="caution">
    <text evidence="1">The sequence shown here is derived from an EMBL/GenBank/DDBJ whole genome shotgun (WGS) entry which is preliminary data.</text>
</comment>
<accession>A0AAV3Q4A7</accession>
<dbReference type="AlphaFoldDB" id="A0AAV3Q4A7"/>
<keyword evidence="2" id="KW-1185">Reference proteome</keyword>
<sequence length="75" mass="8504">MFCCDYYAFEQIFSSVQDIFSHIHHLVVLPSNHQRTKTHHPLSMDVRGPNLKLSTLSSVDLLLQKSLSCSGEEVS</sequence>
<dbReference type="EMBL" id="BAABME010003290">
    <property type="protein sequence ID" value="GAA0158231.1"/>
    <property type="molecule type" value="Genomic_DNA"/>
</dbReference>
<dbReference type="Proteomes" id="UP001454036">
    <property type="component" value="Unassembled WGS sequence"/>
</dbReference>
<evidence type="ECO:0000313" key="2">
    <source>
        <dbReference type="Proteomes" id="UP001454036"/>
    </source>
</evidence>
<reference evidence="1 2" key="1">
    <citation type="submission" date="2024-01" db="EMBL/GenBank/DDBJ databases">
        <title>The complete chloroplast genome sequence of Lithospermum erythrorhizon: insights into the phylogenetic relationship among Boraginaceae species and the maternal lineages of purple gromwells.</title>
        <authorList>
            <person name="Okada T."/>
            <person name="Watanabe K."/>
        </authorList>
    </citation>
    <scope>NUCLEOTIDE SEQUENCE [LARGE SCALE GENOMIC DNA]</scope>
</reference>
<gene>
    <name evidence="1" type="ORF">LIER_15314</name>
</gene>
<evidence type="ECO:0000313" key="1">
    <source>
        <dbReference type="EMBL" id="GAA0158231.1"/>
    </source>
</evidence>
<protein>
    <submittedName>
        <fullName evidence="1">Uncharacterized protein</fullName>
    </submittedName>
</protein>
<name>A0AAV3Q4A7_LITER</name>
<organism evidence="1 2">
    <name type="scientific">Lithospermum erythrorhizon</name>
    <name type="common">Purple gromwell</name>
    <name type="synonym">Lithospermum officinale var. erythrorhizon</name>
    <dbReference type="NCBI Taxonomy" id="34254"/>
    <lineage>
        <taxon>Eukaryota</taxon>
        <taxon>Viridiplantae</taxon>
        <taxon>Streptophyta</taxon>
        <taxon>Embryophyta</taxon>
        <taxon>Tracheophyta</taxon>
        <taxon>Spermatophyta</taxon>
        <taxon>Magnoliopsida</taxon>
        <taxon>eudicotyledons</taxon>
        <taxon>Gunneridae</taxon>
        <taxon>Pentapetalae</taxon>
        <taxon>asterids</taxon>
        <taxon>lamiids</taxon>
        <taxon>Boraginales</taxon>
        <taxon>Boraginaceae</taxon>
        <taxon>Boraginoideae</taxon>
        <taxon>Lithospermeae</taxon>
        <taxon>Lithospermum</taxon>
    </lineage>
</organism>
<proteinExistence type="predicted"/>